<protein>
    <recommendedName>
        <fullName evidence="3">STAS/SEC14 domain-containing protein</fullName>
    </recommendedName>
</protein>
<reference evidence="1 2" key="1">
    <citation type="journal article" date="2015" name="Antonie Van Leeuwenhoek">
        <title>Thioclava indica sp. nov., isolated from surface seawater of the Indian Ocean.</title>
        <authorList>
            <person name="Liu Y."/>
            <person name="Lai Q."/>
            <person name="Du J."/>
            <person name="Xu H."/>
            <person name="Jiang L."/>
            <person name="Shao Z."/>
        </authorList>
    </citation>
    <scope>NUCLEOTIDE SEQUENCE [LARGE SCALE GENOMIC DNA]</scope>
    <source>
        <strain evidence="1 2">DT23-4</strain>
    </source>
</reference>
<name>A0A074JBM1_9RHOB</name>
<keyword evidence="2" id="KW-1185">Reference proteome</keyword>
<gene>
    <name evidence="1" type="ORF">DT23_07635</name>
</gene>
<dbReference type="InterPro" id="IPR036513">
    <property type="entry name" value="STAS_dom_sf"/>
</dbReference>
<accession>A0A074JBM1</accession>
<evidence type="ECO:0000313" key="1">
    <source>
        <dbReference type="EMBL" id="KEO53210.1"/>
    </source>
</evidence>
<proteinExistence type="predicted"/>
<dbReference type="EMBL" id="AUNB01000073">
    <property type="protein sequence ID" value="KEO53210.1"/>
    <property type="molecule type" value="Genomic_DNA"/>
</dbReference>
<dbReference type="Pfam" id="PF11964">
    <property type="entry name" value="SpoIIAA-like"/>
    <property type="match status" value="1"/>
</dbReference>
<dbReference type="InterPro" id="IPR021866">
    <property type="entry name" value="SpoIIAA-like"/>
</dbReference>
<dbReference type="SUPFAM" id="SSF52091">
    <property type="entry name" value="SpoIIaa-like"/>
    <property type="match status" value="1"/>
</dbReference>
<dbReference type="RefSeq" id="WP_038133003.1">
    <property type="nucleotide sequence ID" value="NZ_AUNB01000073.1"/>
</dbReference>
<dbReference type="Proteomes" id="UP000027471">
    <property type="component" value="Unassembled WGS sequence"/>
</dbReference>
<evidence type="ECO:0000313" key="2">
    <source>
        <dbReference type="Proteomes" id="UP000027471"/>
    </source>
</evidence>
<evidence type="ECO:0008006" key="3">
    <source>
        <dbReference type="Google" id="ProtNLM"/>
    </source>
</evidence>
<dbReference type="InterPro" id="IPR038396">
    <property type="entry name" value="SpoIIAA-like_sf"/>
</dbReference>
<dbReference type="AlphaFoldDB" id="A0A074JBM1"/>
<dbReference type="STRING" id="1353528.DT23_07635"/>
<sequence length="123" mass="13416">MSDGFKILDGFPDPVLAVEAIGKVDAQAYETVLIPAIEDKLSALGKIKLLYIIGDSFDGFTLGAAWDDTKVGLTHLGDFSKIALVSDVEWIRLGMRAFAPMIPGEMRLFSLAERQQAEDWIAA</sequence>
<organism evidence="1 2">
    <name type="scientific">Thioclava indica</name>
    <dbReference type="NCBI Taxonomy" id="1353528"/>
    <lineage>
        <taxon>Bacteria</taxon>
        <taxon>Pseudomonadati</taxon>
        <taxon>Pseudomonadota</taxon>
        <taxon>Alphaproteobacteria</taxon>
        <taxon>Rhodobacterales</taxon>
        <taxon>Paracoccaceae</taxon>
        <taxon>Thioclava</taxon>
    </lineage>
</organism>
<dbReference type="Gene3D" id="3.40.50.10600">
    <property type="entry name" value="SpoIIaa-like domains"/>
    <property type="match status" value="1"/>
</dbReference>
<comment type="caution">
    <text evidence="1">The sequence shown here is derived from an EMBL/GenBank/DDBJ whole genome shotgun (WGS) entry which is preliminary data.</text>
</comment>
<dbReference type="eggNOG" id="ENOG5032Z4S">
    <property type="taxonomic scope" value="Bacteria"/>
</dbReference>
<dbReference type="OrthoDB" id="9811577at2"/>